<evidence type="ECO:0000256" key="2">
    <source>
        <dbReference type="ARBA" id="ARBA00022741"/>
    </source>
</evidence>
<feature type="domain" description="ABC transporter" evidence="4">
    <location>
        <begin position="7"/>
        <end position="257"/>
    </location>
</feature>
<dbReference type="NCBIfam" id="NF008453">
    <property type="entry name" value="PRK11308.1"/>
    <property type="match status" value="2"/>
</dbReference>
<evidence type="ECO:0000313" key="5">
    <source>
        <dbReference type="EMBL" id="SCY28809.1"/>
    </source>
</evidence>
<dbReference type="RefSeq" id="WP_092210576.1">
    <property type="nucleotide sequence ID" value="NZ_FMUX01000006.1"/>
</dbReference>
<proteinExistence type="predicted"/>
<dbReference type="FunFam" id="3.40.50.300:FF:000016">
    <property type="entry name" value="Oligopeptide ABC transporter ATP-binding component"/>
    <property type="match status" value="2"/>
</dbReference>
<dbReference type="Gene3D" id="3.40.50.300">
    <property type="entry name" value="P-loop containing nucleotide triphosphate hydrolases"/>
    <property type="match status" value="2"/>
</dbReference>
<feature type="domain" description="ABC transporter" evidence="4">
    <location>
        <begin position="276"/>
        <end position="525"/>
    </location>
</feature>
<dbReference type="NCBIfam" id="NF007739">
    <property type="entry name" value="PRK10419.1"/>
    <property type="match status" value="2"/>
</dbReference>
<evidence type="ECO:0000313" key="6">
    <source>
        <dbReference type="Proteomes" id="UP000198870"/>
    </source>
</evidence>
<dbReference type="Pfam" id="PF08352">
    <property type="entry name" value="oligo_HPY"/>
    <property type="match status" value="2"/>
</dbReference>
<dbReference type="STRING" id="419481.SAMN05216233_106137"/>
<keyword evidence="2" id="KW-0547">Nucleotide-binding</keyword>
<dbReference type="AlphaFoldDB" id="A0A1G5EPB1"/>
<name>A0A1G5EPB1_9BACT</name>
<dbReference type="GO" id="GO:0005524">
    <property type="term" value="F:ATP binding"/>
    <property type="evidence" value="ECO:0007669"/>
    <property type="project" value="UniProtKB-KW"/>
</dbReference>
<dbReference type="EMBL" id="FMUX01000006">
    <property type="protein sequence ID" value="SCY28809.1"/>
    <property type="molecule type" value="Genomic_DNA"/>
</dbReference>
<dbReference type="InterPro" id="IPR013563">
    <property type="entry name" value="Oligopep_ABC_C"/>
</dbReference>
<keyword evidence="1" id="KW-0813">Transport</keyword>
<dbReference type="PROSITE" id="PS50893">
    <property type="entry name" value="ABC_TRANSPORTER_2"/>
    <property type="match status" value="2"/>
</dbReference>
<dbReference type="GO" id="GO:0015833">
    <property type="term" value="P:peptide transport"/>
    <property type="evidence" value="ECO:0007669"/>
    <property type="project" value="InterPro"/>
</dbReference>
<accession>A0A1G5EPB1</accession>
<dbReference type="GO" id="GO:0055085">
    <property type="term" value="P:transmembrane transport"/>
    <property type="evidence" value="ECO:0007669"/>
    <property type="project" value="UniProtKB-ARBA"/>
</dbReference>
<dbReference type="InterPro" id="IPR050319">
    <property type="entry name" value="ABC_transp_ATP-bind"/>
</dbReference>
<dbReference type="InterPro" id="IPR027417">
    <property type="entry name" value="P-loop_NTPase"/>
</dbReference>
<evidence type="ECO:0000256" key="1">
    <source>
        <dbReference type="ARBA" id="ARBA00022448"/>
    </source>
</evidence>
<gene>
    <name evidence="5" type="ORF">SAMN05216233_106137</name>
</gene>
<evidence type="ECO:0000256" key="3">
    <source>
        <dbReference type="ARBA" id="ARBA00022840"/>
    </source>
</evidence>
<dbReference type="CDD" id="cd03257">
    <property type="entry name" value="ABC_NikE_OppD_transporters"/>
    <property type="match status" value="2"/>
</dbReference>
<dbReference type="InterPro" id="IPR017871">
    <property type="entry name" value="ABC_transporter-like_CS"/>
</dbReference>
<dbReference type="PANTHER" id="PTHR43776">
    <property type="entry name" value="TRANSPORT ATP-BINDING PROTEIN"/>
    <property type="match status" value="1"/>
</dbReference>
<protein>
    <submittedName>
        <fullName evidence="5">Microcin C transport system ATP-binding protein</fullName>
    </submittedName>
</protein>
<organism evidence="5 6">
    <name type="scientific">Desulfoluna spongiiphila</name>
    <dbReference type="NCBI Taxonomy" id="419481"/>
    <lineage>
        <taxon>Bacteria</taxon>
        <taxon>Pseudomonadati</taxon>
        <taxon>Thermodesulfobacteriota</taxon>
        <taxon>Desulfobacteria</taxon>
        <taxon>Desulfobacterales</taxon>
        <taxon>Desulfolunaceae</taxon>
        <taxon>Desulfoluna</taxon>
    </lineage>
</organism>
<dbReference type="Proteomes" id="UP000198870">
    <property type="component" value="Unassembled WGS sequence"/>
</dbReference>
<dbReference type="Pfam" id="PF00005">
    <property type="entry name" value="ABC_tran"/>
    <property type="match status" value="2"/>
</dbReference>
<dbReference type="SUPFAM" id="SSF52540">
    <property type="entry name" value="P-loop containing nucleoside triphosphate hydrolases"/>
    <property type="match status" value="2"/>
</dbReference>
<sequence length="530" mass="58228">MTLPPVLNVEDLHISFSENGMEKEVVKGISFAVNRGEIVAIVGESGAGKSVAAQSVLRLLPVSGTRIQGAISLGDRNILELPEKEMRSMRGKSAGMIFQEPMTALNPLHTIEKQITEGILSHDSSGRKKARQKAIELLSAVGIDHAEERLGHHPHQLSGGQRQRVMIAMAIASNPGLLIADEPTTALDVTVQARVLALLSELKETRHMGILLITHDLGVVRHVANRVYVMRGGEFVETATPEELFEAPRHPYTKQLVTAHATPAEPRNMEGAPVVLKADDIRVHFQKGDRFLFKKRRVTRAVDGVSLEVKAGESLGIVGESGSGKSTLALALLRLIRCRGGIEFMGHRLDTLGQAELNRIRQNIQVVFQDPFASLSPRMSVREIVAEGLSHHAKETRGDHHRLIEKAITEVGLSPSILARYPHEFSGGERQRIAIARALVLNPALIILDEPTSALDRSIQFQVTTLLKSLQKTRNIAYLFISHDLRIIRSLCDRVMVMKDGQIVESGNTHQIFETPAHPYTKELLAAALS</sequence>
<keyword evidence="6" id="KW-1185">Reference proteome</keyword>
<reference evidence="5 6" key="1">
    <citation type="submission" date="2016-10" db="EMBL/GenBank/DDBJ databases">
        <authorList>
            <person name="de Groot N.N."/>
        </authorList>
    </citation>
    <scope>NUCLEOTIDE SEQUENCE [LARGE SCALE GENOMIC DNA]</scope>
    <source>
        <strain evidence="5 6">AA1</strain>
    </source>
</reference>
<dbReference type="InterPro" id="IPR003593">
    <property type="entry name" value="AAA+_ATPase"/>
</dbReference>
<dbReference type="OrthoDB" id="9809450at2"/>
<dbReference type="InterPro" id="IPR003439">
    <property type="entry name" value="ABC_transporter-like_ATP-bd"/>
</dbReference>
<evidence type="ECO:0000259" key="4">
    <source>
        <dbReference type="PROSITE" id="PS50893"/>
    </source>
</evidence>
<dbReference type="PROSITE" id="PS00211">
    <property type="entry name" value="ABC_TRANSPORTER_1"/>
    <property type="match status" value="2"/>
</dbReference>
<keyword evidence="3 5" id="KW-0067">ATP-binding</keyword>
<dbReference type="GO" id="GO:0016887">
    <property type="term" value="F:ATP hydrolysis activity"/>
    <property type="evidence" value="ECO:0007669"/>
    <property type="project" value="InterPro"/>
</dbReference>
<dbReference type="SMART" id="SM00382">
    <property type="entry name" value="AAA"/>
    <property type="match status" value="2"/>
</dbReference>